<dbReference type="InterPro" id="IPR001810">
    <property type="entry name" value="F-box_dom"/>
</dbReference>
<reference evidence="2 3" key="1">
    <citation type="submission" date="2018-07" db="EMBL/GenBank/DDBJ databases">
        <title>Genomic Encyclopedia of Type Strains, Phase IV (KMG-IV): sequencing the most valuable type-strain genomes for metagenomic binning, comparative biology and taxonomic classification.</title>
        <authorList>
            <person name="Goeker M."/>
        </authorList>
    </citation>
    <scope>NUCLEOTIDE SEQUENCE [LARGE SCALE GENOMIC DNA]</scope>
    <source>
        <strain evidence="2 3">DSM 16500</strain>
    </source>
</reference>
<evidence type="ECO:0000313" key="3">
    <source>
        <dbReference type="Proteomes" id="UP000254720"/>
    </source>
</evidence>
<sequence>MQNRIDPCTSLPKDIIQLILSYVPMTQLFTLKRLSKQHNTLIHEVIQIILGRPENVIRTISELPARKAMQFIEYYRETDSYKALVAKHCADSSKMMPAQLICYALTTNDLEPSHPRKKIESADLENAINLMSKQLSKAMEENLRIMLTALQYSEIEDKDIAENFTQSRSVSRLMQAQLIKRQNKQFINFASMDFHALYFKNVNLQGANLAYSNLKGAYLSGANLNEANLTQALLVDACASTISLNNAAFLPPAAFTSVAEFKQALNQVIYREDQPIAALLNEAITKNIISTLSKMGTEASSLFIDTAIELLPEQQGLIDFQQAMASSNYKAAL</sequence>
<accession>A0A370GRJ8</accession>
<dbReference type="Pfam" id="PF00805">
    <property type="entry name" value="Pentapeptide"/>
    <property type="match status" value="1"/>
</dbReference>
<evidence type="ECO:0000259" key="1">
    <source>
        <dbReference type="PROSITE" id="PS50181"/>
    </source>
</evidence>
<dbReference type="PROSITE" id="PS50181">
    <property type="entry name" value="FBOX"/>
    <property type="match status" value="1"/>
</dbReference>
<dbReference type="AlphaFoldDB" id="A0A370GRJ8"/>
<dbReference type="EMBL" id="QQAX01000009">
    <property type="protein sequence ID" value="RDI44573.1"/>
    <property type="molecule type" value="Genomic_DNA"/>
</dbReference>
<dbReference type="InterPro" id="IPR001646">
    <property type="entry name" value="5peptide_repeat"/>
</dbReference>
<comment type="caution">
    <text evidence="2">The sequence shown here is derived from an EMBL/GenBank/DDBJ whole genome shotgun (WGS) entry which is preliminary data.</text>
</comment>
<dbReference type="Proteomes" id="UP000254720">
    <property type="component" value="Unassembled WGS sequence"/>
</dbReference>
<evidence type="ECO:0000313" key="2">
    <source>
        <dbReference type="EMBL" id="RDI44573.1"/>
    </source>
</evidence>
<dbReference type="Gene3D" id="2.160.20.80">
    <property type="entry name" value="E3 ubiquitin-protein ligase SopA"/>
    <property type="match status" value="1"/>
</dbReference>
<organism evidence="2 3">
    <name type="scientific">Aquicella lusitana</name>
    <dbReference type="NCBI Taxonomy" id="254246"/>
    <lineage>
        <taxon>Bacteria</taxon>
        <taxon>Pseudomonadati</taxon>
        <taxon>Pseudomonadota</taxon>
        <taxon>Gammaproteobacteria</taxon>
        <taxon>Legionellales</taxon>
        <taxon>Coxiellaceae</taxon>
        <taxon>Aquicella</taxon>
    </lineage>
</organism>
<dbReference type="RefSeq" id="WP_114834249.1">
    <property type="nucleotide sequence ID" value="NZ_LR699114.1"/>
</dbReference>
<gene>
    <name evidence="2" type="ORF">C8D86_10955</name>
</gene>
<proteinExistence type="predicted"/>
<dbReference type="Pfam" id="PF00646">
    <property type="entry name" value="F-box"/>
    <property type="match status" value="1"/>
</dbReference>
<protein>
    <submittedName>
        <fullName evidence="2">Pentapeptide repeat protein</fullName>
    </submittedName>
</protein>
<name>A0A370GRJ8_9COXI</name>
<dbReference type="SUPFAM" id="SSF141571">
    <property type="entry name" value="Pentapeptide repeat-like"/>
    <property type="match status" value="1"/>
</dbReference>
<keyword evidence="3" id="KW-1185">Reference proteome</keyword>
<feature type="domain" description="F-box" evidence="1">
    <location>
        <begin position="5"/>
        <end position="60"/>
    </location>
</feature>